<proteinExistence type="inferred from homology"/>
<gene>
    <name evidence="7" type="primary">ecsA</name>
    <name evidence="7" type="ORF">Pla133_18880</name>
</gene>
<reference evidence="7 8" key="1">
    <citation type="submission" date="2019-02" db="EMBL/GenBank/DDBJ databases">
        <title>Deep-cultivation of Planctomycetes and their phenomic and genomic characterization uncovers novel biology.</title>
        <authorList>
            <person name="Wiegand S."/>
            <person name="Jogler M."/>
            <person name="Boedeker C."/>
            <person name="Pinto D."/>
            <person name="Vollmers J."/>
            <person name="Rivas-Marin E."/>
            <person name="Kohn T."/>
            <person name="Peeters S.H."/>
            <person name="Heuer A."/>
            <person name="Rast P."/>
            <person name="Oberbeckmann S."/>
            <person name="Bunk B."/>
            <person name="Jeske O."/>
            <person name="Meyerdierks A."/>
            <person name="Storesund J.E."/>
            <person name="Kallscheuer N."/>
            <person name="Luecker S."/>
            <person name="Lage O.M."/>
            <person name="Pohl T."/>
            <person name="Merkel B.J."/>
            <person name="Hornburger P."/>
            <person name="Mueller R.-W."/>
            <person name="Bruemmer F."/>
            <person name="Labrenz M."/>
            <person name="Spormann A.M."/>
            <person name="Op den Camp H."/>
            <person name="Overmann J."/>
            <person name="Amann R."/>
            <person name="Jetten M.S.M."/>
            <person name="Mascher T."/>
            <person name="Medema M.H."/>
            <person name="Devos D.P."/>
            <person name="Kaster A.-K."/>
            <person name="Ovreas L."/>
            <person name="Rohde M."/>
            <person name="Galperin M.Y."/>
            <person name="Jogler C."/>
        </authorList>
    </citation>
    <scope>NUCLEOTIDE SEQUENCE [LARGE SCALE GENOMIC DNA]</scope>
    <source>
        <strain evidence="7 8">Pla133</strain>
    </source>
</reference>
<keyword evidence="4 7" id="KW-0067">ATP-binding</keyword>
<dbReference type="CDD" id="cd03230">
    <property type="entry name" value="ABC_DR_subfamily_A"/>
    <property type="match status" value="1"/>
</dbReference>
<evidence type="ECO:0000259" key="6">
    <source>
        <dbReference type="PROSITE" id="PS50893"/>
    </source>
</evidence>
<dbReference type="InterPro" id="IPR003593">
    <property type="entry name" value="AAA+_ATPase"/>
</dbReference>
<dbReference type="EMBL" id="CP036287">
    <property type="protein sequence ID" value="QDU66812.1"/>
    <property type="molecule type" value="Genomic_DNA"/>
</dbReference>
<evidence type="ECO:0000313" key="7">
    <source>
        <dbReference type="EMBL" id="QDU66812.1"/>
    </source>
</evidence>
<dbReference type="GO" id="GO:0016887">
    <property type="term" value="F:ATP hydrolysis activity"/>
    <property type="evidence" value="ECO:0007669"/>
    <property type="project" value="InterPro"/>
</dbReference>
<dbReference type="Gene3D" id="3.40.50.300">
    <property type="entry name" value="P-loop containing nucleotide triphosphate hydrolases"/>
    <property type="match status" value="1"/>
</dbReference>
<accession>A0A518BIL7</accession>
<evidence type="ECO:0000313" key="8">
    <source>
        <dbReference type="Proteomes" id="UP000316921"/>
    </source>
</evidence>
<dbReference type="PANTHER" id="PTHR43335">
    <property type="entry name" value="ABC TRANSPORTER, ATP-BINDING PROTEIN"/>
    <property type="match status" value="1"/>
</dbReference>
<dbReference type="PANTHER" id="PTHR43335:SF3">
    <property type="entry name" value="ABC TRANSPORTER"/>
    <property type="match status" value="1"/>
</dbReference>
<feature type="region of interest" description="Disordered" evidence="5">
    <location>
        <begin position="272"/>
        <end position="291"/>
    </location>
</feature>
<dbReference type="InterPro" id="IPR003439">
    <property type="entry name" value="ABC_transporter-like_ATP-bd"/>
</dbReference>
<keyword evidence="2" id="KW-0813">Transport</keyword>
<dbReference type="KEGG" id="pbap:Pla133_18880"/>
<dbReference type="PROSITE" id="PS50893">
    <property type="entry name" value="ABC_TRANSPORTER_2"/>
    <property type="match status" value="1"/>
</dbReference>
<feature type="domain" description="ABC transporter" evidence="6">
    <location>
        <begin position="34"/>
        <end position="262"/>
    </location>
</feature>
<evidence type="ECO:0000256" key="5">
    <source>
        <dbReference type="SAM" id="MobiDB-lite"/>
    </source>
</evidence>
<keyword evidence="3" id="KW-0547">Nucleotide-binding</keyword>
<feature type="compositionally biased region" description="Low complexity" evidence="5">
    <location>
        <begin position="282"/>
        <end position="291"/>
    </location>
</feature>
<evidence type="ECO:0000256" key="1">
    <source>
        <dbReference type="ARBA" id="ARBA00005417"/>
    </source>
</evidence>
<name>A0A518BIL7_9BACT</name>
<evidence type="ECO:0000256" key="2">
    <source>
        <dbReference type="ARBA" id="ARBA00022448"/>
    </source>
</evidence>
<sequence length="291" mass="31052">MADLARLGEDSEAAPSDAGQLDPEPAAAPAATLLEVEDLSKQYAETRAVDRLSFAVRAGEILGLVGPNGAGKTTTLRTIAGVLPIQSGRVAIAGYDLATAERRAKLQLAWVPDDPQPFEAMTVDEHLEFTAALYRVGRWRARAEELLARFELLEKRGALGGELSRGMRQKLAFCCAWLPRPRVVLLDEPLSGLDPHGIRSAKAAIRDLAAEGSAIVLSSHLLDLVEELGTHLLVLRRGRKVYDGTMEGAHRAAAAAEGTSLEEVFFAVTGGELGRDPERATATEGEAEGQA</sequence>
<dbReference type="AlphaFoldDB" id="A0A518BIL7"/>
<evidence type="ECO:0000256" key="3">
    <source>
        <dbReference type="ARBA" id="ARBA00022741"/>
    </source>
</evidence>
<organism evidence="7 8">
    <name type="scientific">Engelhardtia mirabilis</name>
    <dbReference type="NCBI Taxonomy" id="2528011"/>
    <lineage>
        <taxon>Bacteria</taxon>
        <taxon>Pseudomonadati</taxon>
        <taxon>Planctomycetota</taxon>
        <taxon>Planctomycetia</taxon>
        <taxon>Planctomycetia incertae sedis</taxon>
        <taxon>Engelhardtia</taxon>
    </lineage>
</organism>
<comment type="similarity">
    <text evidence="1">Belongs to the ABC transporter superfamily.</text>
</comment>
<protein>
    <submittedName>
        <fullName evidence="7">ABC-type transporter ATP-binding protein EcsA</fullName>
    </submittedName>
</protein>
<dbReference type="GO" id="GO:0005524">
    <property type="term" value="F:ATP binding"/>
    <property type="evidence" value="ECO:0007669"/>
    <property type="project" value="UniProtKB-KW"/>
</dbReference>
<dbReference type="Pfam" id="PF00005">
    <property type="entry name" value="ABC_tran"/>
    <property type="match status" value="1"/>
</dbReference>
<dbReference type="Proteomes" id="UP000316921">
    <property type="component" value="Chromosome"/>
</dbReference>
<feature type="region of interest" description="Disordered" evidence="5">
    <location>
        <begin position="1"/>
        <end position="25"/>
    </location>
</feature>
<dbReference type="SUPFAM" id="SSF52540">
    <property type="entry name" value="P-loop containing nucleoside triphosphate hydrolases"/>
    <property type="match status" value="1"/>
</dbReference>
<dbReference type="InterPro" id="IPR027417">
    <property type="entry name" value="P-loop_NTPase"/>
</dbReference>
<keyword evidence="8" id="KW-1185">Reference proteome</keyword>
<dbReference type="SMART" id="SM00382">
    <property type="entry name" value="AAA"/>
    <property type="match status" value="1"/>
</dbReference>
<evidence type="ECO:0000256" key="4">
    <source>
        <dbReference type="ARBA" id="ARBA00022840"/>
    </source>
</evidence>